<dbReference type="InterPro" id="IPR011335">
    <property type="entry name" value="Restrct_endonuc-II-like"/>
</dbReference>
<sequence length="1079" mass="117802">MTEPEDRRPGYSALDIADALGLPSPTPQQRRVIEAPLTPALVVAGAGSGKTETMANRIVWLLANGHVRVPEVLGLTFTRKAAGELQERVIRRVEQLGARLGGDDDVLATATISTYNSFASGLYREYARTIGREPDATVITEASAWRLARDVVVAGDDPLLVELDAGIDSITDAVLRLAHHLSDNDVLERADDVVAYAERFATVASLPIDNPRKRTDYASVVSAARDVGALPMLVRMAEEFHRRKLRRGLLEFSDQIALAQRIVRRFPRARAEYRSRYRVVILDEYQDTSVVQTRLLSELFHAHPVMAVGDPNQSIYGWRGASASNISRFPGDFGGDAGANAFALSVSWRNSSDVLDVANAIVDGLPAIPGIPVEALEPSPLAAAGRIDIAYPETVQEEADAVARWFAGELARPSASGGQRTAALLCRSVKRSRLFTEALARAGVPTHVLGLTGLLEHPAVVDAVAALRVMHDPTAGADLVRLLTGARWRLGVADVDALAATARWLGGRDAAQQPLPESSTQALRRSTASDDGSSLVDALDALLVLPDDHVAVRAITAEGRERMRDLARVLQGLRRRTGSELVDTVTSVIAELRLDIEVLANAEDTAGQESLDAFVELADGFRLIAEQATLGPFLAWLDDAERRERLSPAGEPAEPGTVQVLTIHGAKGLEWDSVAVPRLVTDELPSPLRSARGWTALGELPYDFAGDREDLPVLDWADAVSQREFDEAMQRFGDGLAERNGQEQRRLAYVAVTRARDALLLSGSFWSSQKTPRSPSRYLVEAAEALGRGGELPAESSSASHPAPLEGRSVLWPTDPLGGRGTAVRSAAQAVSAARGSGARSRWDEDIELLLAERSLRHAGEQLVPVPERIAASRFKDFVADTEATARALRRPLPEKPYRQTRLGTLFHSWVEERSTARPGGMSDLLDLAEIERDDAEEATGTLVPMAEADRRRLEELQRTFERSEWAELAPLHVELEINVVFDGRVVICKLDAVYRRQGRIQIVDWKTGAVPKDAEQLHERQLQLALYRLAYARWSGEDADDIDAVFYYVADDVVIRPDRIDGEEELLVLWRGIGAARG</sequence>
<keyword evidence="2 14" id="KW-0547">Nucleotide-binding</keyword>
<evidence type="ECO:0000256" key="4">
    <source>
        <dbReference type="ARBA" id="ARBA00022801"/>
    </source>
</evidence>
<dbReference type="InterPro" id="IPR027417">
    <property type="entry name" value="P-loop_NTPase"/>
</dbReference>
<dbReference type="PANTHER" id="PTHR11070:SF55">
    <property type="entry name" value="DNA 3'-5' HELICASE"/>
    <property type="match status" value="1"/>
</dbReference>
<keyword evidence="1" id="KW-0540">Nuclease</keyword>
<dbReference type="CDD" id="cd17932">
    <property type="entry name" value="DEXQc_UvrD"/>
    <property type="match status" value="1"/>
</dbReference>
<dbReference type="Gene3D" id="1.10.486.10">
    <property type="entry name" value="PCRA, domain 4"/>
    <property type="match status" value="1"/>
</dbReference>
<keyword evidence="8" id="KW-0238">DNA-binding</keyword>
<dbReference type="GO" id="GO:0005829">
    <property type="term" value="C:cytosol"/>
    <property type="evidence" value="ECO:0007669"/>
    <property type="project" value="TreeGrafter"/>
</dbReference>
<dbReference type="GO" id="GO:0043138">
    <property type="term" value="F:3'-5' DNA helicase activity"/>
    <property type="evidence" value="ECO:0007669"/>
    <property type="project" value="UniProtKB-EC"/>
</dbReference>
<keyword evidence="9" id="KW-0234">DNA repair</keyword>
<feature type="binding site" evidence="14">
    <location>
        <begin position="44"/>
        <end position="51"/>
    </location>
    <ligand>
        <name>ATP</name>
        <dbReference type="ChEBI" id="CHEBI:30616"/>
    </ligand>
</feature>
<evidence type="ECO:0000256" key="13">
    <source>
        <dbReference type="ARBA" id="ARBA00048988"/>
    </source>
</evidence>
<feature type="compositionally biased region" description="Low complexity" evidence="15">
    <location>
        <begin position="791"/>
        <end position="806"/>
    </location>
</feature>
<dbReference type="PANTHER" id="PTHR11070">
    <property type="entry name" value="UVRD / RECB / PCRA DNA HELICASE FAMILY MEMBER"/>
    <property type="match status" value="1"/>
</dbReference>
<proteinExistence type="predicted"/>
<evidence type="ECO:0000256" key="14">
    <source>
        <dbReference type="PROSITE-ProRule" id="PRU00560"/>
    </source>
</evidence>
<comment type="catalytic activity">
    <reaction evidence="13">
        <text>ATP + H2O = ADP + phosphate + H(+)</text>
        <dbReference type="Rhea" id="RHEA:13065"/>
        <dbReference type="ChEBI" id="CHEBI:15377"/>
        <dbReference type="ChEBI" id="CHEBI:15378"/>
        <dbReference type="ChEBI" id="CHEBI:30616"/>
        <dbReference type="ChEBI" id="CHEBI:43474"/>
        <dbReference type="ChEBI" id="CHEBI:456216"/>
        <dbReference type="EC" id="5.6.2.4"/>
    </reaction>
</comment>
<dbReference type="AlphaFoldDB" id="A0A1R4J8N1"/>
<evidence type="ECO:0000256" key="3">
    <source>
        <dbReference type="ARBA" id="ARBA00022763"/>
    </source>
</evidence>
<evidence type="ECO:0000256" key="12">
    <source>
        <dbReference type="ARBA" id="ARBA00034808"/>
    </source>
</evidence>
<feature type="domain" description="UvrD-like helicase ATP-binding" evidence="16">
    <location>
        <begin position="23"/>
        <end position="351"/>
    </location>
</feature>
<dbReference type="SUPFAM" id="SSF52540">
    <property type="entry name" value="P-loop containing nucleoside triphosphate hydrolases"/>
    <property type="match status" value="1"/>
</dbReference>
<dbReference type="InterPro" id="IPR014016">
    <property type="entry name" value="UvrD-like_ATP-bd"/>
</dbReference>
<dbReference type="SUPFAM" id="SSF52980">
    <property type="entry name" value="Restriction endonuclease-like"/>
    <property type="match status" value="1"/>
</dbReference>
<evidence type="ECO:0000313" key="19">
    <source>
        <dbReference type="Proteomes" id="UP000196778"/>
    </source>
</evidence>
<evidence type="ECO:0000256" key="9">
    <source>
        <dbReference type="ARBA" id="ARBA00023204"/>
    </source>
</evidence>
<dbReference type="PROSITE" id="PS51198">
    <property type="entry name" value="UVRD_HELICASE_ATP_BIND"/>
    <property type="match status" value="1"/>
</dbReference>
<accession>A0A1R4J8N1</accession>
<keyword evidence="7 14" id="KW-0067">ATP-binding</keyword>
<reference evidence="19" key="1">
    <citation type="submission" date="2017-02" db="EMBL/GenBank/DDBJ databases">
        <authorList>
            <person name="Dridi B."/>
        </authorList>
    </citation>
    <scope>NUCLEOTIDE SEQUENCE [LARGE SCALE GENOMIC DNA]</scope>
    <source>
        <strain evidence="19">EB411</strain>
    </source>
</reference>
<evidence type="ECO:0000256" key="8">
    <source>
        <dbReference type="ARBA" id="ARBA00023125"/>
    </source>
</evidence>
<organism evidence="18 19">
    <name type="scientific">Mycetocola reblochoni REB411</name>
    <dbReference type="NCBI Taxonomy" id="1255698"/>
    <lineage>
        <taxon>Bacteria</taxon>
        <taxon>Bacillati</taxon>
        <taxon>Actinomycetota</taxon>
        <taxon>Actinomycetes</taxon>
        <taxon>Micrococcales</taxon>
        <taxon>Microbacteriaceae</taxon>
        <taxon>Mycetocola</taxon>
    </lineage>
</organism>
<dbReference type="PROSITE" id="PS51217">
    <property type="entry name" value="UVRD_HELICASE_CTER"/>
    <property type="match status" value="1"/>
</dbReference>
<gene>
    <name evidence="18" type="ORF">FM119_06030</name>
</gene>
<dbReference type="Pfam" id="PF12705">
    <property type="entry name" value="PDDEXK_1"/>
    <property type="match status" value="1"/>
</dbReference>
<dbReference type="RefSeq" id="WP_179205235.1">
    <property type="nucleotide sequence ID" value="NZ_FUKR01000036.1"/>
</dbReference>
<feature type="region of interest" description="Disordered" evidence="15">
    <location>
        <begin position="789"/>
        <end position="809"/>
    </location>
</feature>
<evidence type="ECO:0000259" key="17">
    <source>
        <dbReference type="PROSITE" id="PS51217"/>
    </source>
</evidence>
<dbReference type="InterPro" id="IPR000212">
    <property type="entry name" value="DNA_helicase_UvrD/REP"/>
</dbReference>
<dbReference type="GO" id="GO:0005524">
    <property type="term" value="F:ATP binding"/>
    <property type="evidence" value="ECO:0007669"/>
    <property type="project" value="UniProtKB-UniRule"/>
</dbReference>
<evidence type="ECO:0000256" key="6">
    <source>
        <dbReference type="ARBA" id="ARBA00022839"/>
    </source>
</evidence>
<keyword evidence="10" id="KW-0413">Isomerase</keyword>
<evidence type="ECO:0000259" key="16">
    <source>
        <dbReference type="PROSITE" id="PS51198"/>
    </source>
</evidence>
<keyword evidence="5 14" id="KW-0347">Helicase</keyword>
<protein>
    <recommendedName>
        <fullName evidence="12">DNA 3'-5' helicase</fullName>
        <ecNumber evidence="12">5.6.2.4</ecNumber>
    </recommendedName>
</protein>
<feature type="domain" description="UvrD-like helicase C-terminal" evidence="17">
    <location>
        <begin position="352"/>
        <end position="668"/>
    </location>
</feature>
<evidence type="ECO:0000256" key="1">
    <source>
        <dbReference type="ARBA" id="ARBA00022722"/>
    </source>
</evidence>
<dbReference type="Pfam" id="PF00580">
    <property type="entry name" value="UvrD-helicase"/>
    <property type="match status" value="1"/>
</dbReference>
<dbReference type="EMBL" id="FUKR01000036">
    <property type="protein sequence ID" value="SJN28438.1"/>
    <property type="molecule type" value="Genomic_DNA"/>
</dbReference>
<evidence type="ECO:0000313" key="18">
    <source>
        <dbReference type="EMBL" id="SJN28438.1"/>
    </source>
</evidence>
<evidence type="ECO:0000256" key="5">
    <source>
        <dbReference type="ARBA" id="ARBA00022806"/>
    </source>
</evidence>
<dbReference type="Gene3D" id="3.90.320.10">
    <property type="match status" value="1"/>
</dbReference>
<evidence type="ECO:0000256" key="10">
    <source>
        <dbReference type="ARBA" id="ARBA00023235"/>
    </source>
</evidence>
<evidence type="ECO:0000256" key="11">
    <source>
        <dbReference type="ARBA" id="ARBA00034617"/>
    </source>
</evidence>
<name>A0A1R4J8N1_9MICO</name>
<dbReference type="InterPro" id="IPR011604">
    <property type="entry name" value="PDDEXK-like_dom_sf"/>
</dbReference>
<keyword evidence="19" id="KW-1185">Reference proteome</keyword>
<dbReference type="Proteomes" id="UP000196778">
    <property type="component" value="Unassembled WGS sequence"/>
</dbReference>
<evidence type="ECO:0000256" key="7">
    <source>
        <dbReference type="ARBA" id="ARBA00022840"/>
    </source>
</evidence>
<dbReference type="GO" id="GO:0004527">
    <property type="term" value="F:exonuclease activity"/>
    <property type="evidence" value="ECO:0007669"/>
    <property type="project" value="UniProtKB-KW"/>
</dbReference>
<dbReference type="InterPro" id="IPR014017">
    <property type="entry name" value="DNA_helicase_UvrD-like_C"/>
</dbReference>
<comment type="catalytic activity">
    <reaction evidence="11">
        <text>Couples ATP hydrolysis with the unwinding of duplex DNA by translocating in the 3'-5' direction.</text>
        <dbReference type="EC" id="5.6.2.4"/>
    </reaction>
</comment>
<keyword evidence="4 14" id="KW-0378">Hydrolase</keyword>
<dbReference type="Gene3D" id="3.40.50.300">
    <property type="entry name" value="P-loop containing nucleotide triphosphate hydrolases"/>
    <property type="match status" value="3"/>
</dbReference>
<dbReference type="Pfam" id="PF13361">
    <property type="entry name" value="UvrD_C"/>
    <property type="match status" value="1"/>
</dbReference>
<dbReference type="GO" id="GO:0033202">
    <property type="term" value="C:DNA helicase complex"/>
    <property type="evidence" value="ECO:0007669"/>
    <property type="project" value="TreeGrafter"/>
</dbReference>
<evidence type="ECO:0000256" key="15">
    <source>
        <dbReference type="SAM" id="MobiDB-lite"/>
    </source>
</evidence>
<dbReference type="GO" id="GO:0003677">
    <property type="term" value="F:DNA binding"/>
    <property type="evidence" value="ECO:0007669"/>
    <property type="project" value="UniProtKB-KW"/>
</dbReference>
<evidence type="ECO:0000256" key="2">
    <source>
        <dbReference type="ARBA" id="ARBA00022741"/>
    </source>
</evidence>
<dbReference type="InterPro" id="IPR038726">
    <property type="entry name" value="PDDEXK_AddAB-type"/>
</dbReference>
<dbReference type="EC" id="5.6.2.4" evidence="12"/>
<keyword evidence="3" id="KW-0227">DNA damage</keyword>
<dbReference type="GO" id="GO:0000725">
    <property type="term" value="P:recombinational repair"/>
    <property type="evidence" value="ECO:0007669"/>
    <property type="project" value="TreeGrafter"/>
</dbReference>
<keyword evidence="6" id="KW-0269">Exonuclease</keyword>